<organism evidence="2 3">
    <name type="scientific">Papiliotrema laurentii</name>
    <name type="common">Cryptococcus laurentii</name>
    <dbReference type="NCBI Taxonomy" id="5418"/>
    <lineage>
        <taxon>Eukaryota</taxon>
        <taxon>Fungi</taxon>
        <taxon>Dikarya</taxon>
        <taxon>Basidiomycota</taxon>
        <taxon>Agaricomycotina</taxon>
        <taxon>Tremellomycetes</taxon>
        <taxon>Tremellales</taxon>
        <taxon>Rhynchogastremaceae</taxon>
        <taxon>Papiliotrema</taxon>
    </lineage>
</organism>
<dbReference type="EMBL" id="JAODAN010000001">
    <property type="protein sequence ID" value="KAK1927741.1"/>
    <property type="molecule type" value="Genomic_DNA"/>
</dbReference>
<feature type="compositionally biased region" description="Low complexity" evidence="1">
    <location>
        <begin position="13"/>
        <end position="22"/>
    </location>
</feature>
<feature type="region of interest" description="Disordered" evidence="1">
    <location>
        <begin position="1"/>
        <end position="80"/>
    </location>
</feature>
<evidence type="ECO:0000313" key="3">
    <source>
        <dbReference type="Proteomes" id="UP001182556"/>
    </source>
</evidence>
<evidence type="ECO:0000313" key="2">
    <source>
        <dbReference type="EMBL" id="KAK1927741.1"/>
    </source>
</evidence>
<accession>A0AAD9L915</accession>
<feature type="compositionally biased region" description="Polar residues" evidence="1">
    <location>
        <begin position="24"/>
        <end position="33"/>
    </location>
</feature>
<dbReference type="PANTHER" id="PTHR38696:SF1">
    <property type="entry name" value="MEDIATOR OF RNA POLYMERASE II TRANSCRIPTION SUBUNIT 13"/>
    <property type="match status" value="1"/>
</dbReference>
<reference evidence="2" key="1">
    <citation type="submission" date="2023-02" db="EMBL/GenBank/DDBJ databases">
        <title>Identification and recombinant expression of a fungal hydrolase from Papiliotrema laurentii that hydrolyzes apple cutin and clears colloidal polyester polyurethane.</title>
        <authorList>
            <consortium name="DOE Joint Genome Institute"/>
            <person name="Roman V.A."/>
            <person name="Bojanowski C."/>
            <person name="Crable B.R."/>
            <person name="Wagner D.N."/>
            <person name="Hung C.S."/>
            <person name="Nadeau L.J."/>
            <person name="Schratz L."/>
            <person name="Haridas S."/>
            <person name="Pangilinan J."/>
            <person name="Lipzen A."/>
            <person name="Na H."/>
            <person name="Yan M."/>
            <person name="Ng V."/>
            <person name="Grigoriev I.V."/>
            <person name="Spatafora J.W."/>
            <person name="Barlow D."/>
            <person name="Biffinger J."/>
            <person name="Kelley-Loughnane N."/>
            <person name="Varaljay V.A."/>
            <person name="Crookes-Goodson W.J."/>
        </authorList>
    </citation>
    <scope>NUCLEOTIDE SEQUENCE</scope>
    <source>
        <strain evidence="2">5307AH</strain>
    </source>
</reference>
<comment type="caution">
    <text evidence="2">The sequence shown here is derived from an EMBL/GenBank/DDBJ whole genome shotgun (WGS) entry which is preliminary data.</text>
</comment>
<keyword evidence="3" id="KW-1185">Reference proteome</keyword>
<protein>
    <submittedName>
        <fullName evidence="2">Uncharacterized protein</fullName>
    </submittedName>
</protein>
<feature type="region of interest" description="Disordered" evidence="1">
    <location>
        <begin position="99"/>
        <end position="129"/>
    </location>
</feature>
<feature type="compositionally biased region" description="Low complexity" evidence="1">
    <location>
        <begin position="49"/>
        <end position="63"/>
    </location>
</feature>
<evidence type="ECO:0000256" key="1">
    <source>
        <dbReference type="SAM" id="MobiDB-lite"/>
    </source>
</evidence>
<gene>
    <name evidence="2" type="ORF">DB88DRAFT_479083</name>
</gene>
<dbReference type="Proteomes" id="UP001182556">
    <property type="component" value="Unassembled WGS sequence"/>
</dbReference>
<name>A0AAD9L915_PAPLA</name>
<feature type="compositionally biased region" description="Low complexity" evidence="1">
    <location>
        <begin position="112"/>
        <end position="123"/>
    </location>
</feature>
<proteinExistence type="predicted"/>
<dbReference type="PANTHER" id="PTHR38696">
    <property type="entry name" value="MEDIATOR OF RNA POLYMERASE II TRANSCRIPTION SUBUNIT 13"/>
    <property type="match status" value="1"/>
</dbReference>
<dbReference type="AlphaFoldDB" id="A0AAD9L915"/>
<sequence length="390" mass="42761">MPFLSSIGHRRSASQSESSDASYLPTSPRSPRGSTRVVHPHHPPHRDSTTSVLSDSSSAAPSSILKRPTVDSSETSSTTSSAYITKRFSNALGFDRTETFSSLPESDDEENPAPSTPATSVSSFGNQCPLPASGPAQKFPFFTMTLSSTSTLSFIALPLALRPIVLDAVQRAWKRGVSKTGQVDYAPELMKKHKEKGCEGGVWEVTLKGDCWIPSSSDKVSSKRILVYLMTEFAREGYSLSSSYRMSKKDTGKDTLIFLKGEPDPDPVFFSVAFHSNDRVWIIDSPADVGEALEEGIKAAWVEGIQAARTRERHCREIRLRGNPWTAHSTSALISARCIQLVIMKSITHASQGYDFVGSVDMSDLEEGELPTTFYRAKWGPTRAIWGEQN</sequence>